<evidence type="ECO:0000313" key="2">
    <source>
        <dbReference type="EMBL" id="JAH35971.1"/>
    </source>
</evidence>
<protein>
    <submittedName>
        <fullName evidence="2">Uncharacterized protein</fullName>
    </submittedName>
</protein>
<organism evidence="2">
    <name type="scientific">Anguilla anguilla</name>
    <name type="common">European freshwater eel</name>
    <name type="synonym">Muraena anguilla</name>
    <dbReference type="NCBI Taxonomy" id="7936"/>
    <lineage>
        <taxon>Eukaryota</taxon>
        <taxon>Metazoa</taxon>
        <taxon>Chordata</taxon>
        <taxon>Craniata</taxon>
        <taxon>Vertebrata</taxon>
        <taxon>Euteleostomi</taxon>
        <taxon>Actinopterygii</taxon>
        <taxon>Neopterygii</taxon>
        <taxon>Teleostei</taxon>
        <taxon>Anguilliformes</taxon>
        <taxon>Anguillidae</taxon>
        <taxon>Anguilla</taxon>
    </lineage>
</organism>
<dbReference type="AlphaFoldDB" id="A0A0E9S3W5"/>
<reference evidence="2" key="2">
    <citation type="journal article" date="2015" name="Fish Shellfish Immunol.">
        <title>Early steps in the European eel (Anguilla anguilla)-Vibrio vulnificus interaction in the gills: Role of the RtxA13 toxin.</title>
        <authorList>
            <person name="Callol A."/>
            <person name="Pajuelo D."/>
            <person name="Ebbesson L."/>
            <person name="Teles M."/>
            <person name="MacKenzie S."/>
            <person name="Amaro C."/>
        </authorList>
    </citation>
    <scope>NUCLEOTIDE SEQUENCE</scope>
</reference>
<evidence type="ECO:0000256" key="1">
    <source>
        <dbReference type="SAM" id="MobiDB-lite"/>
    </source>
</evidence>
<sequence length="69" mass="7378">MSSVSFLYSRRLSEQPPQRGQSGFALSAPGTGVSVKIVLSRALQSRHGDSVVSVGYVSPDFSSEKPFAF</sequence>
<proteinExistence type="predicted"/>
<name>A0A0E9S3W5_ANGAN</name>
<feature type="region of interest" description="Disordered" evidence="1">
    <location>
        <begin position="1"/>
        <end position="28"/>
    </location>
</feature>
<accession>A0A0E9S3W5</accession>
<reference evidence="2" key="1">
    <citation type="submission" date="2014-11" db="EMBL/GenBank/DDBJ databases">
        <authorList>
            <person name="Amaro Gonzalez C."/>
        </authorList>
    </citation>
    <scope>NUCLEOTIDE SEQUENCE</scope>
</reference>
<dbReference type="EMBL" id="GBXM01072606">
    <property type="protein sequence ID" value="JAH35971.1"/>
    <property type="molecule type" value="Transcribed_RNA"/>
</dbReference>